<evidence type="ECO:0000256" key="2">
    <source>
        <dbReference type="ARBA" id="ARBA00022475"/>
    </source>
</evidence>
<comment type="caution">
    <text evidence="7">The sequence shown here is derived from an EMBL/GenBank/DDBJ whole genome shotgun (WGS) entry which is preliminary data.</text>
</comment>
<comment type="subcellular location">
    <subcellularLocation>
        <location evidence="1">Cell membrane</location>
    </subcellularLocation>
</comment>
<accession>A0A852W132</accession>
<dbReference type="RefSeq" id="WP_179760018.1">
    <property type="nucleotide sequence ID" value="NZ_BAAAJZ010000011.1"/>
</dbReference>
<dbReference type="Proteomes" id="UP000549695">
    <property type="component" value="Unassembled WGS sequence"/>
</dbReference>
<keyword evidence="2" id="KW-1003">Cell membrane</keyword>
<protein>
    <recommendedName>
        <fullName evidence="9">Glycosyl transferase family 2</fullName>
    </recommendedName>
</protein>
<dbReference type="SUPFAM" id="SSF53448">
    <property type="entry name" value="Nucleotide-diphospho-sugar transferases"/>
    <property type="match status" value="1"/>
</dbReference>
<evidence type="ECO:0008006" key="9">
    <source>
        <dbReference type="Google" id="ProtNLM"/>
    </source>
</evidence>
<name>A0A852W132_PSEA5</name>
<dbReference type="InterPro" id="IPR029044">
    <property type="entry name" value="Nucleotide-diphossugar_trans"/>
</dbReference>
<feature type="compositionally biased region" description="Gly residues" evidence="6">
    <location>
        <begin position="269"/>
        <end position="285"/>
    </location>
</feature>
<dbReference type="AlphaFoldDB" id="A0A852W132"/>
<dbReference type="GO" id="GO:0005886">
    <property type="term" value="C:plasma membrane"/>
    <property type="evidence" value="ECO:0007669"/>
    <property type="project" value="UniProtKB-SubCell"/>
</dbReference>
<keyword evidence="3" id="KW-0328">Glycosyltransferase</keyword>
<evidence type="ECO:0000256" key="1">
    <source>
        <dbReference type="ARBA" id="ARBA00004236"/>
    </source>
</evidence>
<sequence length="285" mass="27580">MSRTMRPGAAPSAAGVLVPAHDEEGTITACVRSVLTALDHAPGLTARALCVVADRCSDATAALARAAGATHPAADRVRVTVLEPTAGVAPLPGCRSAPRPHEVAGPVTIGAVRELAAVTLAALLAADGAAPATTWLLGTDADGTVAPGWVAAHLALAAAGADAVAGGVVLDVPGLPRPPGEPAPPEHPVYGANLGVRADAWAAVGGFPPLACGEDHGLVARLRAGGYRVVAGAPATVRTSARTCGRARGGLADLLRDAGAAALPQAGPGQAGTGVGAGGAGRPVA</sequence>
<dbReference type="EMBL" id="JACCCZ010000001">
    <property type="protein sequence ID" value="NYG00125.1"/>
    <property type="molecule type" value="Genomic_DNA"/>
</dbReference>
<reference evidence="7 8" key="1">
    <citation type="submission" date="2020-07" db="EMBL/GenBank/DDBJ databases">
        <title>Sequencing the genomes of 1000 actinobacteria strains.</title>
        <authorList>
            <person name="Klenk H.-P."/>
        </authorList>
    </citation>
    <scope>NUCLEOTIDE SEQUENCE [LARGE SCALE GENOMIC DNA]</scope>
    <source>
        <strain evidence="7 8">DSM 44749</strain>
    </source>
</reference>
<proteinExistence type="predicted"/>
<dbReference type="GO" id="GO:0016757">
    <property type="term" value="F:glycosyltransferase activity"/>
    <property type="evidence" value="ECO:0007669"/>
    <property type="project" value="UniProtKB-KW"/>
</dbReference>
<keyword evidence="8" id="KW-1185">Reference proteome</keyword>
<dbReference type="PANTHER" id="PTHR43646">
    <property type="entry name" value="GLYCOSYLTRANSFERASE"/>
    <property type="match status" value="1"/>
</dbReference>
<dbReference type="GeneID" id="98050242"/>
<evidence type="ECO:0000313" key="8">
    <source>
        <dbReference type="Proteomes" id="UP000549695"/>
    </source>
</evidence>
<keyword evidence="4" id="KW-0808">Transferase</keyword>
<evidence type="ECO:0000313" key="7">
    <source>
        <dbReference type="EMBL" id="NYG00125.1"/>
    </source>
</evidence>
<feature type="region of interest" description="Disordered" evidence="6">
    <location>
        <begin position="264"/>
        <end position="285"/>
    </location>
</feature>
<evidence type="ECO:0000256" key="4">
    <source>
        <dbReference type="ARBA" id="ARBA00022679"/>
    </source>
</evidence>
<dbReference type="Gene3D" id="3.90.550.10">
    <property type="entry name" value="Spore Coat Polysaccharide Biosynthesis Protein SpsA, Chain A"/>
    <property type="match status" value="1"/>
</dbReference>
<organism evidence="7 8">
    <name type="scientific">Pseudonocardia alni</name>
    <name type="common">Amycolata alni</name>
    <dbReference type="NCBI Taxonomy" id="33907"/>
    <lineage>
        <taxon>Bacteria</taxon>
        <taxon>Bacillati</taxon>
        <taxon>Actinomycetota</taxon>
        <taxon>Actinomycetes</taxon>
        <taxon>Pseudonocardiales</taxon>
        <taxon>Pseudonocardiaceae</taxon>
        <taxon>Pseudonocardia</taxon>
    </lineage>
</organism>
<evidence type="ECO:0000256" key="6">
    <source>
        <dbReference type="SAM" id="MobiDB-lite"/>
    </source>
</evidence>
<dbReference type="PANTHER" id="PTHR43646:SF2">
    <property type="entry name" value="GLYCOSYLTRANSFERASE 2-LIKE DOMAIN-CONTAINING PROTEIN"/>
    <property type="match status" value="1"/>
</dbReference>
<gene>
    <name evidence="7" type="ORF">HDA37_000410</name>
</gene>
<keyword evidence="5" id="KW-0472">Membrane</keyword>
<evidence type="ECO:0000256" key="3">
    <source>
        <dbReference type="ARBA" id="ARBA00022676"/>
    </source>
</evidence>
<evidence type="ECO:0000256" key="5">
    <source>
        <dbReference type="ARBA" id="ARBA00023136"/>
    </source>
</evidence>